<protein>
    <submittedName>
        <fullName evidence="2">Alpha/beta hydrolase</fullName>
    </submittedName>
</protein>
<comment type="caution">
    <text evidence="2">The sequence shown here is derived from an EMBL/GenBank/DDBJ whole genome shotgun (WGS) entry which is preliminary data.</text>
</comment>
<reference evidence="3" key="1">
    <citation type="submission" date="2018-11" db="EMBL/GenBank/DDBJ databases">
        <title>Genome sequencing of a novel mesophilic and cellulolytic organism within the genus Hungateiclostridium.</title>
        <authorList>
            <person name="Rettenmaier R."/>
            <person name="Liebl W."/>
            <person name="Zverlov V."/>
        </authorList>
    </citation>
    <scope>NUCLEOTIDE SEQUENCE [LARGE SCALE GENOMIC DNA]</scope>
    <source>
        <strain evidence="3">N2K1</strain>
    </source>
</reference>
<gene>
    <name evidence="2" type="ORF">EFD62_09070</name>
</gene>
<dbReference type="InterPro" id="IPR050228">
    <property type="entry name" value="Carboxylesterase_BioH"/>
</dbReference>
<dbReference type="PANTHER" id="PTHR43194">
    <property type="entry name" value="HYDROLASE ALPHA/BETA FOLD FAMILY"/>
    <property type="match status" value="1"/>
</dbReference>
<dbReference type="InterPro" id="IPR000073">
    <property type="entry name" value="AB_hydrolase_1"/>
</dbReference>
<sequence length="256" mass="28828">MLIGEDTVLEKQKLVMLPGWSMDSSVWKPVTPVLSECFQLDFCEWHGINSMEGYTKRVWKLIEKEKGKLSLLGWSLGSLLAIDAACKYKDRVEKLILVSGTSRFTRDKETGYLCGWPKSTVKKMKKSVRVDREKTMNSFYSSLFSSKELKSKEYVALLKADINTNAASFMELEAGLDYLLAADVREHLGSIRADTLIIHGEMDTICPKEASLYIAQRMKGKAVLHIMEGAGHVSFYSSSDDFSKLILKFIGQGDNK</sequence>
<keyword evidence="2" id="KW-0378">Hydrolase</keyword>
<proteinExistence type="predicted"/>
<dbReference type="EMBL" id="RLII01000009">
    <property type="protein sequence ID" value="RXE59103.1"/>
    <property type="molecule type" value="Genomic_DNA"/>
</dbReference>
<dbReference type="Proteomes" id="UP000289166">
    <property type="component" value="Unassembled WGS sequence"/>
</dbReference>
<evidence type="ECO:0000313" key="2">
    <source>
        <dbReference type="EMBL" id="RXE59103.1"/>
    </source>
</evidence>
<dbReference type="OrthoDB" id="9773293at2"/>
<keyword evidence="3" id="KW-1185">Reference proteome</keyword>
<dbReference type="Gene3D" id="3.40.50.1820">
    <property type="entry name" value="alpha/beta hydrolase"/>
    <property type="match status" value="1"/>
</dbReference>
<organism evidence="2 3">
    <name type="scientific">Acetivibrio mesophilus</name>
    <dbReference type="NCBI Taxonomy" id="2487273"/>
    <lineage>
        <taxon>Bacteria</taxon>
        <taxon>Bacillati</taxon>
        <taxon>Bacillota</taxon>
        <taxon>Clostridia</taxon>
        <taxon>Eubacteriales</taxon>
        <taxon>Oscillospiraceae</taxon>
        <taxon>Acetivibrio</taxon>
    </lineage>
</organism>
<dbReference type="SUPFAM" id="SSF53474">
    <property type="entry name" value="alpha/beta-Hydrolases"/>
    <property type="match status" value="1"/>
</dbReference>
<dbReference type="InterPro" id="IPR029058">
    <property type="entry name" value="AB_hydrolase_fold"/>
</dbReference>
<evidence type="ECO:0000259" key="1">
    <source>
        <dbReference type="Pfam" id="PF00561"/>
    </source>
</evidence>
<name>A0A4Q0I482_9FIRM</name>
<feature type="domain" description="AB hydrolase-1" evidence="1">
    <location>
        <begin position="67"/>
        <end position="236"/>
    </location>
</feature>
<evidence type="ECO:0000313" key="3">
    <source>
        <dbReference type="Proteomes" id="UP000289166"/>
    </source>
</evidence>
<dbReference type="PRINTS" id="PR00111">
    <property type="entry name" value="ABHYDROLASE"/>
</dbReference>
<accession>A0A4Q0I482</accession>
<dbReference type="AlphaFoldDB" id="A0A4Q0I482"/>
<dbReference type="GO" id="GO:0016787">
    <property type="term" value="F:hydrolase activity"/>
    <property type="evidence" value="ECO:0007669"/>
    <property type="project" value="UniProtKB-KW"/>
</dbReference>
<dbReference type="Pfam" id="PF00561">
    <property type="entry name" value="Abhydrolase_1"/>
    <property type="match status" value="1"/>
</dbReference>
<dbReference type="PANTHER" id="PTHR43194:SF5">
    <property type="entry name" value="PIMELOYL-[ACYL-CARRIER PROTEIN] METHYL ESTER ESTERASE"/>
    <property type="match status" value="1"/>
</dbReference>